<protein>
    <recommendedName>
        <fullName evidence="3">DUF4375 domain-containing protein</fullName>
    </recommendedName>
</protein>
<organism evidence="1 2">
    <name type="scientific">Flavobacterium oncorhynchi</name>
    <dbReference type="NCBI Taxonomy" id="728056"/>
    <lineage>
        <taxon>Bacteria</taxon>
        <taxon>Pseudomonadati</taxon>
        <taxon>Bacteroidota</taxon>
        <taxon>Flavobacteriia</taxon>
        <taxon>Flavobacteriales</taxon>
        <taxon>Flavobacteriaceae</taxon>
        <taxon>Flavobacterium</taxon>
    </lineage>
</organism>
<dbReference type="RefSeq" id="WP_089054596.1">
    <property type="nucleotide sequence ID" value="NZ_MUHA01000017.1"/>
</dbReference>
<evidence type="ECO:0000313" key="2">
    <source>
        <dbReference type="Proteomes" id="UP000198336"/>
    </source>
</evidence>
<dbReference type="EMBL" id="MUHA01000017">
    <property type="protein sequence ID" value="OXA99048.1"/>
    <property type="molecule type" value="Genomic_DNA"/>
</dbReference>
<proteinExistence type="predicted"/>
<evidence type="ECO:0008006" key="3">
    <source>
        <dbReference type="Google" id="ProtNLM"/>
    </source>
</evidence>
<name>A0A226HYL0_9FLAO</name>
<dbReference type="AlphaFoldDB" id="A0A226HYL0"/>
<accession>A0A226HYL0</accession>
<sequence>MNKKTIREILNGISIETEEALFKISDKIFIEESIEEIKNKTTLEAFAIFIGVQTIGCWKSGGWAIEIFGNYPEIVPYIPSAMKSLQLENVAKLVEKTIHLFPEETDFTKNDQDYCDVINFLEGHYRFIKNKEKFEKYSSEEKSQIRKNYRNAIEKLEKEVDQIWGYNAPNQEGWGNIIYFLKNNLNVKIWKE</sequence>
<evidence type="ECO:0000313" key="1">
    <source>
        <dbReference type="EMBL" id="OXA99048.1"/>
    </source>
</evidence>
<dbReference type="Proteomes" id="UP000198336">
    <property type="component" value="Unassembled WGS sequence"/>
</dbReference>
<keyword evidence="2" id="KW-1185">Reference proteome</keyword>
<gene>
    <name evidence="1" type="ORF">B0A75_12405</name>
</gene>
<reference evidence="1 2" key="1">
    <citation type="submission" date="2016-11" db="EMBL/GenBank/DDBJ databases">
        <title>Whole genomes of Flavobacteriaceae.</title>
        <authorList>
            <person name="Stine C."/>
            <person name="Li C."/>
            <person name="Tadesse D."/>
        </authorList>
    </citation>
    <scope>NUCLEOTIDE SEQUENCE [LARGE SCALE GENOMIC DNA]</scope>
    <source>
        <strain evidence="1 2">CCUG 59446</strain>
    </source>
</reference>
<comment type="caution">
    <text evidence="1">The sequence shown here is derived from an EMBL/GenBank/DDBJ whole genome shotgun (WGS) entry which is preliminary data.</text>
</comment>